<dbReference type="Gene3D" id="2.60.40.1170">
    <property type="entry name" value="Mu homology domain, subdomain B"/>
    <property type="match status" value="2"/>
</dbReference>
<dbReference type="STRING" id="595528.A0A0D2U8Y2"/>
<feature type="region of interest" description="Disordered" evidence="6">
    <location>
        <begin position="40"/>
        <end position="72"/>
    </location>
</feature>
<accession>A0A0D2U8Y2</accession>
<evidence type="ECO:0000256" key="6">
    <source>
        <dbReference type="SAM" id="MobiDB-lite"/>
    </source>
</evidence>
<dbReference type="SUPFAM" id="SSF49447">
    <property type="entry name" value="Second domain of Mu2 adaptin subunit (ap50) of ap2 adaptor"/>
    <property type="match status" value="1"/>
</dbReference>
<dbReference type="GO" id="GO:0005764">
    <property type="term" value="C:lysosome"/>
    <property type="evidence" value="ECO:0007669"/>
    <property type="project" value="TreeGrafter"/>
</dbReference>
<dbReference type="OMA" id="KEHPTDY"/>
<evidence type="ECO:0000259" key="7">
    <source>
        <dbReference type="PROSITE" id="PS51072"/>
    </source>
</evidence>
<dbReference type="EMBL" id="KE346362">
    <property type="protein sequence ID" value="KJE91526.1"/>
    <property type="molecule type" value="Genomic_DNA"/>
</dbReference>
<dbReference type="GO" id="GO:0005829">
    <property type="term" value="C:cytosol"/>
    <property type="evidence" value="ECO:0007669"/>
    <property type="project" value="TreeGrafter"/>
</dbReference>
<evidence type="ECO:0000313" key="8">
    <source>
        <dbReference type="EMBL" id="KJE91526.1"/>
    </source>
</evidence>
<comment type="subcellular location">
    <subcellularLocation>
        <location evidence="5">Endomembrane system</location>
        <topology evidence="5">Peripheral membrane protein</topology>
        <orientation evidence="5">Cytoplasmic side</orientation>
    </subcellularLocation>
</comment>
<feature type="domain" description="MHD" evidence="7">
    <location>
        <begin position="238"/>
        <end position="512"/>
    </location>
</feature>
<proteinExistence type="inferred from homology"/>
<keyword evidence="2" id="KW-0813">Transport</keyword>
<dbReference type="GO" id="GO:0015031">
    <property type="term" value="P:protein transport"/>
    <property type="evidence" value="ECO:0007669"/>
    <property type="project" value="UniProtKB-KW"/>
</dbReference>
<evidence type="ECO:0000256" key="3">
    <source>
        <dbReference type="ARBA" id="ARBA00022927"/>
    </source>
</evidence>
<dbReference type="Pfam" id="PF00928">
    <property type="entry name" value="Adap_comp_sub"/>
    <property type="match status" value="1"/>
</dbReference>
<dbReference type="InterPro" id="IPR036168">
    <property type="entry name" value="AP2_Mu_C_sf"/>
</dbReference>
<dbReference type="OrthoDB" id="1877176at2759"/>
<dbReference type="InterPro" id="IPR028565">
    <property type="entry name" value="MHD"/>
</dbReference>
<keyword evidence="3" id="KW-0653">Protein transport</keyword>
<dbReference type="FunFam" id="2.60.40.1170:FF:000013">
    <property type="entry name" value="AP-5 complex subunit mu-1 isoform X1"/>
    <property type="match status" value="1"/>
</dbReference>
<name>A0A0D2U8Y2_CAPO3</name>
<dbReference type="eggNOG" id="KOG0937">
    <property type="taxonomic scope" value="Eukaryota"/>
</dbReference>
<evidence type="ECO:0000256" key="5">
    <source>
        <dbReference type="ARBA" id="ARBA00029433"/>
    </source>
</evidence>
<dbReference type="CDD" id="cd09256">
    <property type="entry name" value="AP_MuD_MHD"/>
    <property type="match status" value="1"/>
</dbReference>
<dbReference type="Proteomes" id="UP000008743">
    <property type="component" value="Unassembled WGS sequence"/>
</dbReference>
<dbReference type="PhylomeDB" id="A0A0D2U8Y2"/>
<dbReference type="PANTHER" id="PTHR16082">
    <property type="entry name" value="AP-5 COMPLEX SUBUNIT MU-1"/>
    <property type="match status" value="1"/>
</dbReference>
<dbReference type="PROSITE" id="PS51072">
    <property type="entry name" value="MHD"/>
    <property type="match status" value="1"/>
</dbReference>
<protein>
    <recommendedName>
        <fullName evidence="7">MHD domain-containing protein</fullName>
    </recommendedName>
</protein>
<dbReference type="GO" id="GO:0030119">
    <property type="term" value="C:AP-type membrane coat adaptor complex"/>
    <property type="evidence" value="ECO:0007669"/>
    <property type="project" value="TreeGrafter"/>
</dbReference>
<sequence length="528" mass="56758">MSCAVRALWIISLPTGKLLVARQERYPTVERRAKLLAASSPSESAASATSPSTNATTTTTTSSTTTTAAGTTGAYTPLMDDARLVPQIAAALAAQGGGAAAATSKQPCDSSDLWPVFSVSNGDIWPLVAVRQNDMAFVCLPLIETPGLVRTPLVELPSITVGVTLMHDLATAAGPGLLTDTTGMAANEVYNFLCVAMPFGAPLDTSPSNVRNLLTTKFPPKASAEKQPAWKPVLFKGKQRIVFNVSETVRAVQYDNPEVLDEWEAFGTIQCKAEIEGLPEVTVSLSSTAGIDQISVDPCVLSNNDAQVSGGSTAQASVLSNRKLSFAPPLETFSLCHYRASGIKELPIRGFYQMKEAGENMIKLLVQLKLHQRVNNQFDYCELRVPFFNRGIIRNFEAAPTGGTVTLSASQRMLVWNIGQKFTGRNLEVSLTAVVQFGNAPGFDPSEGMNDSEYPHDPFCVGPNAFVDLFFKIPEFNLSGCTVDPKSIVLYPSNKIKAVITRELTASSYRIWNSLGEARVTIQPPPLT</sequence>
<dbReference type="InParanoid" id="A0A0D2U8Y2"/>
<dbReference type="AlphaFoldDB" id="A0A0D2U8Y2"/>
<dbReference type="PANTHER" id="PTHR16082:SF2">
    <property type="entry name" value="AP-5 COMPLEX SUBUNIT MU-1"/>
    <property type="match status" value="1"/>
</dbReference>
<evidence type="ECO:0000256" key="4">
    <source>
        <dbReference type="ARBA" id="ARBA00023136"/>
    </source>
</evidence>
<evidence type="ECO:0000256" key="1">
    <source>
        <dbReference type="ARBA" id="ARBA00005324"/>
    </source>
</evidence>
<dbReference type="GO" id="GO:0005770">
    <property type="term" value="C:late endosome"/>
    <property type="evidence" value="ECO:0007669"/>
    <property type="project" value="TreeGrafter"/>
</dbReference>
<reference evidence="9" key="1">
    <citation type="submission" date="2011-02" db="EMBL/GenBank/DDBJ databases">
        <title>The Genome Sequence of Capsaspora owczarzaki ATCC 30864.</title>
        <authorList>
            <person name="Russ C."/>
            <person name="Cuomo C."/>
            <person name="Burger G."/>
            <person name="Gray M.W."/>
            <person name="Holland P.W.H."/>
            <person name="King N."/>
            <person name="Lang F.B.F."/>
            <person name="Roger A.J."/>
            <person name="Ruiz-Trillo I."/>
            <person name="Young S.K."/>
            <person name="Zeng Q."/>
            <person name="Gargeya S."/>
            <person name="Alvarado L."/>
            <person name="Berlin A."/>
            <person name="Chapman S.B."/>
            <person name="Chen Z."/>
            <person name="Freedman E."/>
            <person name="Gellesch M."/>
            <person name="Goldberg J."/>
            <person name="Griggs A."/>
            <person name="Gujja S."/>
            <person name="Heilman E."/>
            <person name="Heiman D."/>
            <person name="Howarth C."/>
            <person name="Mehta T."/>
            <person name="Neiman D."/>
            <person name="Pearson M."/>
            <person name="Roberts A."/>
            <person name="Saif S."/>
            <person name="Shea T."/>
            <person name="Shenoy N."/>
            <person name="Sisk P."/>
            <person name="Stolte C."/>
            <person name="Sykes S."/>
            <person name="White J."/>
            <person name="Yandava C."/>
            <person name="Haas B."/>
            <person name="Nusbaum C."/>
            <person name="Birren B."/>
        </authorList>
    </citation>
    <scope>NUCLEOTIDE SEQUENCE</scope>
    <source>
        <strain evidence="9">ATCC 30864</strain>
    </source>
</reference>
<gene>
    <name evidence="8" type="ORF">CAOG_002654</name>
</gene>
<dbReference type="GO" id="GO:0016197">
    <property type="term" value="P:endosomal transport"/>
    <property type="evidence" value="ECO:0007669"/>
    <property type="project" value="TreeGrafter"/>
</dbReference>
<keyword evidence="9" id="KW-1185">Reference proteome</keyword>
<evidence type="ECO:0000256" key="2">
    <source>
        <dbReference type="ARBA" id="ARBA00022448"/>
    </source>
</evidence>
<keyword evidence="4" id="KW-0472">Membrane</keyword>
<dbReference type="InterPro" id="IPR039591">
    <property type="entry name" value="AP5M1"/>
</dbReference>
<evidence type="ECO:0000313" key="9">
    <source>
        <dbReference type="Proteomes" id="UP000008743"/>
    </source>
</evidence>
<organism evidence="8 9">
    <name type="scientific">Capsaspora owczarzaki (strain ATCC 30864)</name>
    <dbReference type="NCBI Taxonomy" id="595528"/>
    <lineage>
        <taxon>Eukaryota</taxon>
        <taxon>Filasterea</taxon>
        <taxon>Capsaspora</taxon>
    </lineage>
</organism>
<comment type="similarity">
    <text evidence="1">Belongs to the adaptor complexes medium subunit family.</text>
</comment>